<name>A0A5E4MCK2_9HEMI</name>
<proteinExistence type="predicted"/>
<protein>
    <submittedName>
        <fullName evidence="2">Reverse transcriptase domain</fullName>
    </submittedName>
</protein>
<reference evidence="2 3" key="1">
    <citation type="submission" date="2019-08" db="EMBL/GenBank/DDBJ databases">
        <authorList>
            <person name="Alioto T."/>
            <person name="Alioto T."/>
            <person name="Gomez Garrido J."/>
        </authorList>
    </citation>
    <scope>NUCLEOTIDE SEQUENCE [LARGE SCALE GENOMIC DNA]</scope>
</reference>
<dbReference type="PANTHER" id="PTHR36688">
    <property type="entry name" value="ENDO/EXONUCLEASE/PHOSPHATASE DOMAIN-CONTAINING PROTEIN"/>
    <property type="match status" value="1"/>
</dbReference>
<dbReference type="PANTHER" id="PTHR36688:SF1">
    <property type="entry name" value="ENDONUCLEASE_EXONUCLEASE_PHOSPHATASE DOMAIN-CONTAINING PROTEIN"/>
    <property type="match status" value="1"/>
</dbReference>
<keyword evidence="3" id="KW-1185">Reference proteome</keyword>
<evidence type="ECO:0000259" key="1">
    <source>
        <dbReference type="Pfam" id="PF00078"/>
    </source>
</evidence>
<dbReference type="Proteomes" id="UP000325440">
    <property type="component" value="Unassembled WGS sequence"/>
</dbReference>
<dbReference type="AlphaFoldDB" id="A0A5E4MCK2"/>
<sequence length="165" mass="18539">MAPTLNQSTISITANNVGNRLLNAFKLRIDQKCTLKSKENDKITKMHAIRKPGKDGNDATDYRPISLLNSFYKALKQLIYNRITQMIDSIPSVVQADLGNERSYCEQVMSPTAFIESGFQKRLKTGAVFIDLSSAYDIIWRGTDPKTIQSSTLCLGYSFGKQYDN</sequence>
<dbReference type="GO" id="GO:0003964">
    <property type="term" value="F:RNA-directed DNA polymerase activity"/>
    <property type="evidence" value="ECO:0007669"/>
    <property type="project" value="UniProtKB-KW"/>
</dbReference>
<gene>
    <name evidence="2" type="ORF">CINCED_3A009447</name>
</gene>
<dbReference type="EMBL" id="CABPRJ010000478">
    <property type="protein sequence ID" value="VVC28118.1"/>
    <property type="molecule type" value="Genomic_DNA"/>
</dbReference>
<keyword evidence="2" id="KW-0695">RNA-directed DNA polymerase</keyword>
<feature type="domain" description="Reverse transcriptase" evidence="1">
    <location>
        <begin position="49"/>
        <end position="150"/>
    </location>
</feature>
<organism evidence="2 3">
    <name type="scientific">Cinara cedri</name>
    <dbReference type="NCBI Taxonomy" id="506608"/>
    <lineage>
        <taxon>Eukaryota</taxon>
        <taxon>Metazoa</taxon>
        <taxon>Ecdysozoa</taxon>
        <taxon>Arthropoda</taxon>
        <taxon>Hexapoda</taxon>
        <taxon>Insecta</taxon>
        <taxon>Pterygota</taxon>
        <taxon>Neoptera</taxon>
        <taxon>Paraneoptera</taxon>
        <taxon>Hemiptera</taxon>
        <taxon>Sternorrhyncha</taxon>
        <taxon>Aphidomorpha</taxon>
        <taxon>Aphidoidea</taxon>
        <taxon>Aphididae</taxon>
        <taxon>Lachninae</taxon>
        <taxon>Cinara</taxon>
    </lineage>
</organism>
<keyword evidence="2" id="KW-0808">Transferase</keyword>
<accession>A0A5E4MCK2</accession>
<dbReference type="Pfam" id="PF00078">
    <property type="entry name" value="RVT_1"/>
    <property type="match status" value="1"/>
</dbReference>
<evidence type="ECO:0000313" key="2">
    <source>
        <dbReference type="EMBL" id="VVC28118.1"/>
    </source>
</evidence>
<evidence type="ECO:0000313" key="3">
    <source>
        <dbReference type="Proteomes" id="UP000325440"/>
    </source>
</evidence>
<dbReference type="InterPro" id="IPR000477">
    <property type="entry name" value="RT_dom"/>
</dbReference>
<keyword evidence="2" id="KW-0548">Nucleotidyltransferase</keyword>
<dbReference type="InterPro" id="IPR052560">
    <property type="entry name" value="RdDP_mobile_element"/>
</dbReference>
<dbReference type="OrthoDB" id="409048at2759"/>